<keyword evidence="2" id="KW-1185">Reference proteome</keyword>
<name>A0A8J2KHE6_9HEXA</name>
<dbReference type="Proteomes" id="UP000708208">
    <property type="component" value="Unassembled WGS sequence"/>
</dbReference>
<organism evidence="1 2">
    <name type="scientific">Allacma fusca</name>
    <dbReference type="NCBI Taxonomy" id="39272"/>
    <lineage>
        <taxon>Eukaryota</taxon>
        <taxon>Metazoa</taxon>
        <taxon>Ecdysozoa</taxon>
        <taxon>Arthropoda</taxon>
        <taxon>Hexapoda</taxon>
        <taxon>Collembola</taxon>
        <taxon>Symphypleona</taxon>
        <taxon>Sminthuridae</taxon>
        <taxon>Allacma</taxon>
    </lineage>
</organism>
<protein>
    <submittedName>
        <fullName evidence="1">Uncharacterized protein</fullName>
    </submittedName>
</protein>
<dbReference type="OrthoDB" id="5979489at2759"/>
<dbReference type="AlphaFoldDB" id="A0A8J2KHE6"/>
<sequence length="133" mass="14428">MRQVQCDDNVCFLDEPKRQLQIGSGASETDLMEGGSGGLSGGDNSTYLIPVKEASSDIVGNGVDRTNYCSGNVLIAVDLLPNLRDSLSVNRTGQIKVSLKFKSPLDAPVNCILYCHYQSVIELSKDKQVILDY</sequence>
<reference evidence="1" key="1">
    <citation type="submission" date="2021-06" db="EMBL/GenBank/DDBJ databases">
        <authorList>
            <person name="Hodson N. C."/>
            <person name="Mongue J. A."/>
            <person name="Jaron S. K."/>
        </authorList>
    </citation>
    <scope>NUCLEOTIDE SEQUENCE</scope>
</reference>
<evidence type="ECO:0000313" key="2">
    <source>
        <dbReference type="Proteomes" id="UP000708208"/>
    </source>
</evidence>
<accession>A0A8J2KHE6</accession>
<dbReference type="EMBL" id="CAJVCH010374131">
    <property type="protein sequence ID" value="CAG7816577.1"/>
    <property type="molecule type" value="Genomic_DNA"/>
</dbReference>
<proteinExistence type="predicted"/>
<gene>
    <name evidence="1" type="ORF">AFUS01_LOCUS27192</name>
</gene>
<evidence type="ECO:0000313" key="1">
    <source>
        <dbReference type="EMBL" id="CAG7816577.1"/>
    </source>
</evidence>
<comment type="caution">
    <text evidence="1">The sequence shown here is derived from an EMBL/GenBank/DDBJ whole genome shotgun (WGS) entry which is preliminary data.</text>
</comment>